<organism evidence="2 3">
    <name type="scientific">Nelumbo nucifera</name>
    <name type="common">Sacred lotus</name>
    <dbReference type="NCBI Taxonomy" id="4432"/>
    <lineage>
        <taxon>Eukaryota</taxon>
        <taxon>Viridiplantae</taxon>
        <taxon>Streptophyta</taxon>
        <taxon>Embryophyta</taxon>
        <taxon>Tracheophyta</taxon>
        <taxon>Spermatophyta</taxon>
        <taxon>Magnoliopsida</taxon>
        <taxon>Proteales</taxon>
        <taxon>Nelumbonaceae</taxon>
        <taxon>Nelumbo</taxon>
    </lineage>
</organism>
<dbReference type="eggNOG" id="ENOG502R5G8">
    <property type="taxonomic scope" value="Eukaryota"/>
</dbReference>
<dbReference type="AlphaFoldDB" id="A0A1U8AAD1"/>
<feature type="region of interest" description="Disordered" evidence="1">
    <location>
        <begin position="576"/>
        <end position="601"/>
    </location>
</feature>
<accession>A0A1U8AAD1</accession>
<evidence type="ECO:0000256" key="1">
    <source>
        <dbReference type="SAM" id="MobiDB-lite"/>
    </source>
</evidence>
<name>A0A1U8AAD1_NELNU</name>
<evidence type="ECO:0000313" key="2">
    <source>
        <dbReference type="Proteomes" id="UP000189703"/>
    </source>
</evidence>
<gene>
    <name evidence="3" type="primary">LOC104598568</name>
</gene>
<dbReference type="GeneID" id="104598568"/>
<evidence type="ECO:0000313" key="3">
    <source>
        <dbReference type="RefSeq" id="XP_010259008.1"/>
    </source>
</evidence>
<keyword evidence="2" id="KW-1185">Reference proteome</keyword>
<sequence length="827" mass="93129">MRFLFFVFPCTNSFRTGLRYNSLISVSGMGLEVLSEGYWQNLVTPDNARSDLGGHILINFHENRMLAGNSVHRYADSFKEFLKQTMLQHEAIFRNQVHELHRLYRIQKTMMKDLSWREFDRYNSWTTNTQSAQLPFKDQPMYRPLVDERAISGPSMVSSTLVANQDLECQGAYSKLKERPFDLQLPADEYISHVDTELPKKMNSLPSIGEFIETKDFLCGGHFSDTKKVKLLANGGEDQNKMDGSSKVWSNKKAPFSAQDVIDLEESNEKLTSTEVKPFCFLASEAPTNYPVDTYRLQVPVLSDPSFSGRMGKGSGNGLFMNHIIANCSKSSEEQTSLYTDRGLNGGHTSSPFISLFSEKQQSSSHSTMSMDLNRVHLDDSSCLSNDLAEKSHNVLQGCSDIPYKGTQHVTTCWKVTDSHSSGTSDVFPQENSAHSALTDSKGIDCRIQACNESNKFKSNNGIKRGAIDLESLPEDALDLYEDLTNHANKACREIVDLSLEPPSSPHNHITDSSTTHVAKLGDHPYASAMHLDFPQVEVSPVNFEKSEEDTVSSDPYESSIVFQEGYSKAFNATSKSNCDKDNNSNSIKDLQSGTEDKHELEVSNLSAFEEFGTTQLGSQVAETHSCEQEPNVETGIYACTQDKSFDCTESEHQYDSQQQKEDNEMDILVQIAAESLVQFSLENSLCSQDCFAKAGSDELTNDERTEQPEYSSDSYESITLRLTESTIEDYSVSSGPVEVNEMEKKRSRWNLKRGRRLKDFQREILPGLVSLSRHEICEDINIIGAVIKSKEYRKNRSRKLIVEDNWCAPVRSRRSKLNYVGRRNYS</sequence>
<dbReference type="RefSeq" id="XP_010259008.1">
    <property type="nucleotide sequence ID" value="XM_010260706.2"/>
</dbReference>
<dbReference type="Proteomes" id="UP000189703">
    <property type="component" value="Unplaced"/>
</dbReference>
<dbReference type="OMA" id="CETTHID"/>
<dbReference type="OrthoDB" id="786875at2759"/>
<reference evidence="3" key="1">
    <citation type="submission" date="2025-08" db="UniProtKB">
        <authorList>
            <consortium name="RefSeq"/>
        </authorList>
    </citation>
    <scope>IDENTIFICATION</scope>
</reference>
<dbReference type="InParanoid" id="A0A1U8AAD1"/>
<dbReference type="KEGG" id="nnu:104598568"/>
<dbReference type="Pfam" id="PF05904">
    <property type="entry name" value="DUF863"/>
    <property type="match status" value="1"/>
</dbReference>
<proteinExistence type="predicted"/>
<dbReference type="InterPro" id="IPR008581">
    <property type="entry name" value="DUF863_pln"/>
</dbReference>
<protein>
    <submittedName>
        <fullName evidence="3">Uncharacterized protein LOC104598568 isoform X1</fullName>
    </submittedName>
</protein>
<dbReference type="PANTHER" id="PTHR33167:SF29">
    <property type="entry name" value="T28K15.14 PROTEIN"/>
    <property type="match status" value="1"/>
</dbReference>
<dbReference type="PANTHER" id="PTHR33167">
    <property type="entry name" value="TRANSCRIPTION FACTOR, PUTATIVE (DUF863)-RELATED"/>
    <property type="match status" value="1"/>
</dbReference>